<feature type="compositionally biased region" description="Low complexity" evidence="4">
    <location>
        <begin position="77"/>
        <end position="92"/>
    </location>
</feature>
<dbReference type="Gene3D" id="2.130.10.10">
    <property type="entry name" value="YVTN repeat-like/Quinoprotein amine dehydrogenase"/>
    <property type="match status" value="1"/>
</dbReference>
<evidence type="ECO:0008006" key="7">
    <source>
        <dbReference type="Google" id="ProtNLM"/>
    </source>
</evidence>
<dbReference type="KEGG" id="vde:111255540"/>
<keyword evidence="2" id="KW-0677">Repeat</keyword>
<dbReference type="InParanoid" id="A0A7M7KZQ3"/>
<evidence type="ECO:0000313" key="6">
    <source>
        <dbReference type="Proteomes" id="UP000594260"/>
    </source>
</evidence>
<dbReference type="RefSeq" id="XP_022673347.1">
    <property type="nucleotide sequence ID" value="XM_022817612.1"/>
</dbReference>
<feature type="compositionally biased region" description="Basic and acidic residues" evidence="4">
    <location>
        <begin position="231"/>
        <end position="241"/>
    </location>
</feature>
<accession>A0A7M7KZQ3</accession>
<dbReference type="InterPro" id="IPR001680">
    <property type="entry name" value="WD40_rpt"/>
</dbReference>
<feature type="compositionally biased region" description="Low complexity" evidence="4">
    <location>
        <begin position="105"/>
        <end position="125"/>
    </location>
</feature>
<dbReference type="OMA" id="SHEFCIS"/>
<dbReference type="InterPro" id="IPR045151">
    <property type="entry name" value="DCAF8"/>
</dbReference>
<feature type="compositionally biased region" description="Basic and acidic residues" evidence="4">
    <location>
        <begin position="201"/>
        <end position="212"/>
    </location>
</feature>
<protein>
    <recommendedName>
        <fullName evidence="7">DDB1- and CUL4-associated factor 8</fullName>
    </recommendedName>
</protein>
<evidence type="ECO:0000256" key="2">
    <source>
        <dbReference type="ARBA" id="ARBA00022737"/>
    </source>
</evidence>
<dbReference type="SUPFAM" id="SSF50978">
    <property type="entry name" value="WD40 repeat-like"/>
    <property type="match status" value="1"/>
</dbReference>
<dbReference type="GO" id="GO:0080008">
    <property type="term" value="C:Cul4-RING E3 ubiquitin ligase complex"/>
    <property type="evidence" value="ECO:0007669"/>
    <property type="project" value="TreeGrafter"/>
</dbReference>
<evidence type="ECO:0000256" key="1">
    <source>
        <dbReference type="ARBA" id="ARBA00022574"/>
    </source>
</evidence>
<organism evidence="5 6">
    <name type="scientific">Varroa destructor</name>
    <name type="common">Honeybee mite</name>
    <dbReference type="NCBI Taxonomy" id="109461"/>
    <lineage>
        <taxon>Eukaryota</taxon>
        <taxon>Metazoa</taxon>
        <taxon>Ecdysozoa</taxon>
        <taxon>Arthropoda</taxon>
        <taxon>Chelicerata</taxon>
        <taxon>Arachnida</taxon>
        <taxon>Acari</taxon>
        <taxon>Parasitiformes</taxon>
        <taxon>Mesostigmata</taxon>
        <taxon>Gamasina</taxon>
        <taxon>Dermanyssoidea</taxon>
        <taxon>Varroidae</taxon>
        <taxon>Varroa</taxon>
    </lineage>
</organism>
<dbReference type="InterPro" id="IPR015943">
    <property type="entry name" value="WD40/YVTN_repeat-like_dom_sf"/>
</dbReference>
<dbReference type="OrthoDB" id="4869960at2759"/>
<dbReference type="Proteomes" id="UP000594260">
    <property type="component" value="Unplaced"/>
</dbReference>
<feature type="compositionally biased region" description="Polar residues" evidence="4">
    <location>
        <begin position="16"/>
        <end position="30"/>
    </location>
</feature>
<feature type="compositionally biased region" description="Low complexity" evidence="4">
    <location>
        <begin position="184"/>
        <end position="200"/>
    </location>
</feature>
<dbReference type="GeneID" id="111255540"/>
<keyword evidence="1 3" id="KW-0853">WD repeat</keyword>
<reference evidence="5" key="1">
    <citation type="submission" date="2021-01" db="UniProtKB">
        <authorList>
            <consortium name="EnsemblMetazoa"/>
        </authorList>
    </citation>
    <scope>IDENTIFICATION</scope>
</reference>
<dbReference type="PROSITE" id="PS50294">
    <property type="entry name" value="WD_REPEATS_REGION"/>
    <property type="match status" value="1"/>
</dbReference>
<dbReference type="Pfam" id="PF00400">
    <property type="entry name" value="WD40"/>
    <property type="match status" value="3"/>
</dbReference>
<dbReference type="SMART" id="SM00320">
    <property type="entry name" value="WD40"/>
    <property type="match status" value="7"/>
</dbReference>
<dbReference type="EnsemblMetazoa" id="XM_022817612">
    <property type="protein sequence ID" value="XP_022673347"/>
    <property type="gene ID" value="LOC111255540"/>
</dbReference>
<dbReference type="InterPro" id="IPR036322">
    <property type="entry name" value="WD40_repeat_dom_sf"/>
</dbReference>
<sequence>MNSQESGENPSMELGESSSAATVPPQSSDGLVNRPAQRRRNQRRQDSDEEYNTPSSGSSDVSSLEAAATELGQAPTAGGDSSNSTAGSASSSILRKRASRFLTRPLGSPSRSSSASSQYSTPPESGLEARLRRHRPRASGPPNEDGAGDAAAAAENSSDATSDGEQRAEGEHHSLVLEARLATDSSPSPDWSSDDNLNLNPDDRNQNEDATRRPPTLQGAIRGPRWRRRATTAEEEAKYDTTPKCPRPCHKWNAVVEMDRRGTYGNPGVFRNRCYGSLRSVERLELMAKLDGHWGCVNSVSFCPEGHLLASGSDDLHCMIWEWQRNRALLVFETGHRSNVFQSKFLPNRNNTAIVTAARDGAVRLHELCDGGSAVESSRKIAYHRGPVHKVAMHYSMQETLMSTGEDGVVNEIDLRLPNPNTLLTVEDDRPDTIGLYSIAINPCRPFEFCIAGLDPYVRVYDRRNVKISETVRKLCPNHLAGARTSNLAVSCAVYNFDGSEILATYSDEDIYIFNNHPPHNDADQDFLHRFQGHRNNQTVKSVNYFGLRSEYVVSGSDCGHIFLWDKKTAHIVNYLHGDEGGVVNVLEPNPCAPYLATSGFDHNVKIWAPSADEPPDLTQVRMHTMENIRQREMEVRRSEEYCKCKFTIRY</sequence>
<feature type="region of interest" description="Disordered" evidence="4">
    <location>
        <begin position="1"/>
        <end position="244"/>
    </location>
</feature>
<evidence type="ECO:0000256" key="3">
    <source>
        <dbReference type="PROSITE-ProRule" id="PRU00221"/>
    </source>
</evidence>
<dbReference type="PANTHER" id="PTHR15574:SF21">
    <property type="entry name" value="DDB1- AND CUL4-ASSOCIATED FACTOR 8"/>
    <property type="match status" value="1"/>
</dbReference>
<keyword evidence="6" id="KW-1185">Reference proteome</keyword>
<dbReference type="FunCoup" id="A0A7M7KZQ3">
    <property type="interactions" value="881"/>
</dbReference>
<evidence type="ECO:0000256" key="4">
    <source>
        <dbReference type="SAM" id="MobiDB-lite"/>
    </source>
</evidence>
<dbReference type="PROSITE" id="PS50082">
    <property type="entry name" value="WD_REPEATS_2"/>
    <property type="match status" value="1"/>
</dbReference>
<dbReference type="PANTHER" id="PTHR15574">
    <property type="entry name" value="WD REPEAT DOMAIN-CONTAINING FAMILY"/>
    <property type="match status" value="1"/>
</dbReference>
<feature type="repeat" description="WD" evidence="3">
    <location>
        <begin position="290"/>
        <end position="331"/>
    </location>
</feature>
<feature type="compositionally biased region" description="Basic and acidic residues" evidence="4">
    <location>
        <begin position="164"/>
        <end position="175"/>
    </location>
</feature>
<dbReference type="AlphaFoldDB" id="A0A7M7KZQ3"/>
<proteinExistence type="predicted"/>
<feature type="compositionally biased region" description="Polar residues" evidence="4">
    <location>
        <begin position="52"/>
        <end position="62"/>
    </location>
</feature>
<evidence type="ECO:0000313" key="5">
    <source>
        <dbReference type="EnsemblMetazoa" id="XP_022673347"/>
    </source>
</evidence>
<dbReference type="GO" id="GO:0005737">
    <property type="term" value="C:cytoplasm"/>
    <property type="evidence" value="ECO:0007669"/>
    <property type="project" value="TreeGrafter"/>
</dbReference>
<name>A0A7M7KZQ3_VARDE</name>
<feature type="compositionally biased region" description="Low complexity" evidence="4">
    <location>
        <begin position="143"/>
        <end position="160"/>
    </location>
</feature>